<name>A0A6C1DRW2_SACPS</name>
<dbReference type="GO" id="GO:0006605">
    <property type="term" value="P:protein targeting"/>
    <property type="evidence" value="ECO:0007669"/>
    <property type="project" value="InterPro"/>
</dbReference>
<evidence type="ECO:0000313" key="15">
    <source>
        <dbReference type="EMBL" id="QID79615.1"/>
    </source>
</evidence>
<dbReference type="PANTHER" id="PTHR12430:SF0">
    <property type="entry name" value="TRANSLOCASE OF OUTER MITOCHONDRIAL MEMBRANE 20"/>
    <property type="match status" value="1"/>
</dbReference>
<dbReference type="InterPro" id="IPR023392">
    <property type="entry name" value="Tom20_dom_sf"/>
</dbReference>
<evidence type="ECO:0000256" key="13">
    <source>
        <dbReference type="ARBA" id="ARBA00080405"/>
    </source>
</evidence>
<dbReference type="PRINTS" id="PR00351">
    <property type="entry name" value="OM20RECEPTOR"/>
</dbReference>
<evidence type="ECO:0000256" key="1">
    <source>
        <dbReference type="ARBA" id="ARBA00004572"/>
    </source>
</evidence>
<reference evidence="15 16" key="1">
    <citation type="journal article" date="2019" name="BMC Genomics">
        <title>Chromosome level assembly and comparative genome analysis confirm lager-brewing yeasts originated from a single hybridization.</title>
        <authorList>
            <person name="Salazar A.N."/>
            <person name="Gorter de Vries A.R."/>
            <person name="van den Broek M."/>
            <person name="Brouwers N."/>
            <person name="de la Torre Cortes P."/>
            <person name="Kuijpers N.G.A."/>
            <person name="Daran J.G."/>
            <person name="Abeel T."/>
        </authorList>
    </citation>
    <scope>NUCLEOTIDE SEQUENCE [LARGE SCALE GENOMIC DNA]</scope>
    <source>
        <strain evidence="15 16">CBS 1483</strain>
    </source>
</reference>
<evidence type="ECO:0000313" key="16">
    <source>
        <dbReference type="Proteomes" id="UP000501346"/>
    </source>
</evidence>
<protein>
    <recommendedName>
        <fullName evidence="11">Mitochondrial import receptor subunit TOM20</fullName>
    </recommendedName>
    <alternativeName>
        <fullName evidence="10">Mitochondrial 20 kDa outer membrane protein</fullName>
    </alternativeName>
    <alternativeName>
        <fullName evidence="12">Mitochondrial import receptor subunit tom20</fullName>
    </alternativeName>
    <alternativeName>
        <fullName evidence="13">Translocase of outer membrane 20 kDa subunit</fullName>
    </alternativeName>
</protein>
<evidence type="ECO:0000256" key="14">
    <source>
        <dbReference type="PIRNR" id="PIRNR037707"/>
    </source>
</evidence>
<dbReference type="NCBIfam" id="TIGR00985">
    <property type="entry name" value="3a0801s04tom"/>
    <property type="match status" value="1"/>
</dbReference>
<accession>A0A6C1DRW2</accession>
<comment type="similarity">
    <text evidence="2 14">Belongs to the Tom20 family.</text>
</comment>
<dbReference type="Proteomes" id="UP000501346">
    <property type="component" value="Chromosome ScVII"/>
</dbReference>
<sequence>MSQSNPILRGLAITTAIAALSATGYAIYFDYQRRNSPQFRKVLRQRAKEQAKMEEQAKTHAKEVKLQKVTEFLSMELAKDPIPSDPSEREATFTTNVENGERLSMQQGKELEAASKFYKALTVYPQPADLLGIYQRSIPEAIYEYIILMIAILPPANVASFVKGVVGSKAESDAVAEANDIDD</sequence>
<dbReference type="EMBL" id="CP048988">
    <property type="protein sequence ID" value="QID79615.1"/>
    <property type="molecule type" value="Genomic_DNA"/>
</dbReference>
<keyword evidence="8 14" id="KW-0496">Mitochondrion</keyword>
<gene>
    <name evidence="15" type="primary">TOM20_1</name>
    <name evidence="15" type="ORF">GRS66_001891</name>
</gene>
<evidence type="ECO:0000256" key="4">
    <source>
        <dbReference type="ARBA" id="ARBA00022692"/>
    </source>
</evidence>
<dbReference type="PIRSF" id="PIRSF037707">
    <property type="entry name" value="MAS20_rcpt"/>
    <property type="match status" value="1"/>
</dbReference>
<evidence type="ECO:0000256" key="7">
    <source>
        <dbReference type="ARBA" id="ARBA00022989"/>
    </source>
</evidence>
<evidence type="ECO:0000256" key="8">
    <source>
        <dbReference type="ARBA" id="ARBA00023128"/>
    </source>
</evidence>
<evidence type="ECO:0000256" key="6">
    <source>
        <dbReference type="ARBA" id="ARBA00022927"/>
    </source>
</evidence>
<proteinExistence type="inferred from homology"/>
<dbReference type="GO" id="GO:0030943">
    <property type="term" value="F:mitochondrion targeting sequence binding"/>
    <property type="evidence" value="ECO:0007669"/>
    <property type="project" value="TreeGrafter"/>
</dbReference>
<keyword evidence="6" id="KW-0653">Protein transport</keyword>
<dbReference type="GO" id="GO:0005742">
    <property type="term" value="C:mitochondrial outer membrane translocase complex"/>
    <property type="evidence" value="ECO:0007669"/>
    <property type="project" value="UniProtKB-UniRule"/>
</dbReference>
<dbReference type="SMR" id="A0A6C1DRW2"/>
<dbReference type="InterPro" id="IPR002056">
    <property type="entry name" value="MAS20"/>
</dbReference>
<comment type="subcellular location">
    <subcellularLocation>
        <location evidence="1">Mitochondrion outer membrane</location>
        <topology evidence="1">Single-pass membrane protein</topology>
    </subcellularLocation>
</comment>
<evidence type="ECO:0000256" key="10">
    <source>
        <dbReference type="ARBA" id="ARBA00042705"/>
    </source>
</evidence>
<dbReference type="GO" id="GO:0006886">
    <property type="term" value="P:intracellular protein transport"/>
    <property type="evidence" value="ECO:0007669"/>
    <property type="project" value="InterPro"/>
</dbReference>
<keyword evidence="9 14" id="KW-0472">Membrane</keyword>
<dbReference type="OrthoDB" id="2154253at2759"/>
<keyword evidence="15" id="KW-0675">Receptor</keyword>
<dbReference type="Pfam" id="PF02064">
    <property type="entry name" value="MAS20"/>
    <property type="match status" value="1"/>
</dbReference>
<keyword evidence="3" id="KW-0813">Transport</keyword>
<dbReference type="GO" id="GO:0030150">
    <property type="term" value="P:protein import into mitochondrial matrix"/>
    <property type="evidence" value="ECO:0007669"/>
    <property type="project" value="TreeGrafter"/>
</dbReference>
<evidence type="ECO:0000256" key="9">
    <source>
        <dbReference type="ARBA" id="ARBA00023136"/>
    </source>
</evidence>
<dbReference type="GO" id="GO:0016031">
    <property type="term" value="P:tRNA import into mitochondrion"/>
    <property type="evidence" value="ECO:0007669"/>
    <property type="project" value="TreeGrafter"/>
</dbReference>
<dbReference type="GO" id="GO:0008320">
    <property type="term" value="F:protein transmembrane transporter activity"/>
    <property type="evidence" value="ECO:0007669"/>
    <property type="project" value="TreeGrafter"/>
</dbReference>
<keyword evidence="7" id="KW-1133">Transmembrane helix</keyword>
<keyword evidence="16" id="KW-1185">Reference proteome</keyword>
<dbReference type="PANTHER" id="PTHR12430">
    <property type="entry name" value="MITOCHONDRIAL IMPORT RECEPTOR SUBUNIT TOM20"/>
    <property type="match status" value="1"/>
</dbReference>
<keyword evidence="4" id="KW-0812">Transmembrane</keyword>
<evidence type="ECO:0000256" key="3">
    <source>
        <dbReference type="ARBA" id="ARBA00022448"/>
    </source>
</evidence>
<evidence type="ECO:0000256" key="12">
    <source>
        <dbReference type="ARBA" id="ARBA00073975"/>
    </source>
</evidence>
<dbReference type="Gene3D" id="1.20.960.10">
    <property type="entry name" value="Mitochondrial outer membrane translocase complex, subunit Tom20 domain"/>
    <property type="match status" value="1"/>
</dbReference>
<dbReference type="SUPFAM" id="SSF47157">
    <property type="entry name" value="Mitochondrial import receptor subunit Tom20"/>
    <property type="match status" value="1"/>
</dbReference>
<dbReference type="FunFam" id="1.20.960.10:FF:000002">
    <property type="entry name" value="Mitochondrial import receptor subunit TOM20"/>
    <property type="match status" value="1"/>
</dbReference>
<evidence type="ECO:0000256" key="2">
    <source>
        <dbReference type="ARBA" id="ARBA00005792"/>
    </source>
</evidence>
<evidence type="ECO:0000256" key="5">
    <source>
        <dbReference type="ARBA" id="ARBA00022787"/>
    </source>
</evidence>
<keyword evidence="5 14" id="KW-1000">Mitochondrion outer membrane</keyword>
<evidence type="ECO:0000256" key="11">
    <source>
        <dbReference type="ARBA" id="ARBA00068548"/>
    </source>
</evidence>
<dbReference type="AlphaFoldDB" id="A0A6C1DRW2"/>
<organism evidence="15 16">
    <name type="scientific">Saccharomyces pastorianus</name>
    <name type="common">Lager yeast</name>
    <name type="synonym">Saccharomyces cerevisiae x Saccharomyces eubayanus</name>
    <dbReference type="NCBI Taxonomy" id="27292"/>
    <lineage>
        <taxon>Eukaryota</taxon>
        <taxon>Fungi</taxon>
        <taxon>Dikarya</taxon>
        <taxon>Ascomycota</taxon>
        <taxon>Saccharomycotina</taxon>
        <taxon>Saccharomycetes</taxon>
        <taxon>Saccharomycetales</taxon>
        <taxon>Saccharomycetaceae</taxon>
        <taxon>Saccharomyces</taxon>
    </lineage>
</organism>